<dbReference type="EMBL" id="LT838813">
    <property type="protein sequence ID" value="SMD44972.1"/>
    <property type="molecule type" value="Genomic_DNA"/>
</dbReference>
<dbReference type="Proteomes" id="UP000192333">
    <property type="component" value="Chromosome I"/>
</dbReference>
<sequence>MDTYDYIVTGLGCSGLSLVYYLLDSHLRDKKILLIDNSSKTENDRTWCYWAEKPLDIHPKNTPLIFWDSVRITDSNNSVSSKLQNLNYYHIKSSDFYLEVLEKIKLFPNVSFLEDRVLNIEGAEQGPVTVSTLNSGDFRSTVLFNSIPFTSPLKNIPVLKQVFVGWKISCEKNCFNPKAVSLMHFVSDQKNKTDFFYTLPYNENEALVEYTLYTKEEIDLPNMEAQLRDYLQNELKINEYVVTFKESGTIPMTTLEVPSSQYSNIIHLGTLAGCSKPSTGYTFYDIQKHCKSIVKELTTTGKVNSRKWDRKRGFKFYDNIILNIAVKWPNALPSIFSKMFENNRANVVLKFLSEETSLWEEIGILSRLKFAIFIKSLLSYEKH</sequence>
<dbReference type="STRING" id="758820.SAMN00777080_3610"/>
<dbReference type="InterPro" id="IPR036188">
    <property type="entry name" value="FAD/NAD-bd_sf"/>
</dbReference>
<dbReference type="SUPFAM" id="SSF51905">
    <property type="entry name" value="FAD/NAD(P)-binding domain"/>
    <property type="match status" value="1"/>
</dbReference>
<dbReference type="Gene3D" id="3.50.50.60">
    <property type="entry name" value="FAD/NAD(P)-binding domain"/>
    <property type="match status" value="1"/>
</dbReference>
<evidence type="ECO:0000313" key="2">
    <source>
        <dbReference type="Proteomes" id="UP000192333"/>
    </source>
</evidence>
<gene>
    <name evidence="1" type="ORF">SAMN00777080_3610</name>
</gene>
<dbReference type="OrthoDB" id="24355at2"/>
<reference evidence="2" key="1">
    <citation type="submission" date="2017-04" db="EMBL/GenBank/DDBJ databases">
        <authorList>
            <person name="Varghese N."/>
            <person name="Submissions S."/>
        </authorList>
    </citation>
    <scope>NUCLEOTIDE SEQUENCE [LARGE SCALE GENOMIC DNA]</scope>
    <source>
        <strain evidence="2">DSM 16537</strain>
    </source>
</reference>
<dbReference type="AlphaFoldDB" id="A0A1W2H8E3"/>
<accession>A0A1W2H8E3</accession>
<dbReference type="Pfam" id="PF05834">
    <property type="entry name" value="Lycopene_cycl"/>
    <property type="match status" value="1"/>
</dbReference>
<name>A0A1W2H8E3_9BACT</name>
<protein>
    <submittedName>
        <fullName evidence="1">Lycopene beta-cyclase</fullName>
    </submittedName>
</protein>
<evidence type="ECO:0000313" key="1">
    <source>
        <dbReference type="EMBL" id="SMD44972.1"/>
    </source>
</evidence>
<keyword evidence="2" id="KW-1185">Reference proteome</keyword>
<organism evidence="1 2">
    <name type="scientific">Aquiflexum balticum DSM 16537</name>
    <dbReference type="NCBI Taxonomy" id="758820"/>
    <lineage>
        <taxon>Bacteria</taxon>
        <taxon>Pseudomonadati</taxon>
        <taxon>Bacteroidota</taxon>
        <taxon>Cytophagia</taxon>
        <taxon>Cytophagales</taxon>
        <taxon>Cyclobacteriaceae</taxon>
        <taxon>Aquiflexum</taxon>
    </lineage>
</organism>
<proteinExistence type="predicted"/>
<dbReference type="RefSeq" id="WP_084121737.1">
    <property type="nucleotide sequence ID" value="NZ_LT838813.1"/>
</dbReference>